<name>A0ABV7MDV1_9PROT</name>
<dbReference type="Pfam" id="PF00534">
    <property type="entry name" value="Glycos_transf_1"/>
    <property type="match status" value="1"/>
</dbReference>
<keyword evidence="4" id="KW-1185">Reference proteome</keyword>
<dbReference type="CDD" id="cd03809">
    <property type="entry name" value="GT4_MtfB-like"/>
    <property type="match status" value="1"/>
</dbReference>
<comment type="caution">
    <text evidence="3">The sequence shown here is derived from an EMBL/GenBank/DDBJ whole genome shotgun (WGS) entry which is preliminary data.</text>
</comment>
<dbReference type="RefSeq" id="WP_189576377.1">
    <property type="nucleotide sequence ID" value="NZ_BMXU01000002.1"/>
</dbReference>
<accession>A0ABV7MDV1</accession>
<gene>
    <name evidence="3" type="ORF">ACFONP_12965</name>
</gene>
<dbReference type="PANTHER" id="PTHR46401">
    <property type="entry name" value="GLYCOSYLTRANSFERASE WBBK-RELATED"/>
    <property type="match status" value="1"/>
</dbReference>
<dbReference type="SUPFAM" id="SSF53756">
    <property type="entry name" value="UDP-Glycosyltransferase/glycogen phosphorylase"/>
    <property type="match status" value="1"/>
</dbReference>
<evidence type="ECO:0000313" key="4">
    <source>
        <dbReference type="Proteomes" id="UP001595607"/>
    </source>
</evidence>
<dbReference type="PANTHER" id="PTHR46401:SF2">
    <property type="entry name" value="GLYCOSYLTRANSFERASE WBBK-RELATED"/>
    <property type="match status" value="1"/>
</dbReference>
<evidence type="ECO:0000256" key="1">
    <source>
        <dbReference type="ARBA" id="ARBA00022679"/>
    </source>
</evidence>
<dbReference type="EMBL" id="JBHRVA010000003">
    <property type="protein sequence ID" value="MFC3303640.1"/>
    <property type="molecule type" value="Genomic_DNA"/>
</dbReference>
<protein>
    <submittedName>
        <fullName evidence="3">Glycosyltransferase family 4 protein</fullName>
    </submittedName>
</protein>
<sequence>MSKAPILVLDVSRFVSRLERTAPTGIDRVELEAVEAALTLGDEARFMATRGRRSWFIAREQIRDAATALKARWAAGTEEGRAAAGRLYQFLGSGAPAAAFEGTARPPAPRVDGPRSASAILQSRRAEAELSKPEQPVTYRNVSHHHLDKDGFLSGLKERWAARIEIYWHDAIPILWPEYSKEGDAEKHLRRLKGMLGSADLIEVNSCATRDELAGLAQRFGLPLPETVVSPLRSHLPEPGTVEPAKASRPYFVTVGTIEPRKNHRLLLEVWRELARSLGERTPALVIAGRRGWMNSDTFALLDRCPLLSGHVHEAPDLPDAALASVIAGAEALLMPSFAEGFGLPVVEAQALGTHVIASDLPVFREVATAEFDAVSPLAGDVWLQRIRSVHEKATAARQDRS</sequence>
<evidence type="ECO:0000259" key="2">
    <source>
        <dbReference type="Pfam" id="PF00534"/>
    </source>
</evidence>
<feature type="domain" description="Glycosyl transferase family 1" evidence="2">
    <location>
        <begin position="246"/>
        <end position="372"/>
    </location>
</feature>
<dbReference type="Proteomes" id="UP001595607">
    <property type="component" value="Unassembled WGS sequence"/>
</dbReference>
<dbReference type="Gene3D" id="3.40.50.2000">
    <property type="entry name" value="Glycogen Phosphorylase B"/>
    <property type="match status" value="1"/>
</dbReference>
<evidence type="ECO:0000313" key="3">
    <source>
        <dbReference type="EMBL" id="MFC3303640.1"/>
    </source>
</evidence>
<reference evidence="4" key="1">
    <citation type="journal article" date="2019" name="Int. J. Syst. Evol. Microbiol.">
        <title>The Global Catalogue of Microorganisms (GCM) 10K type strain sequencing project: providing services to taxonomists for standard genome sequencing and annotation.</title>
        <authorList>
            <consortium name="The Broad Institute Genomics Platform"/>
            <consortium name="The Broad Institute Genome Sequencing Center for Infectious Disease"/>
            <person name="Wu L."/>
            <person name="Ma J."/>
        </authorList>
    </citation>
    <scope>NUCLEOTIDE SEQUENCE [LARGE SCALE GENOMIC DNA]</scope>
    <source>
        <strain evidence="4">KCTC 22245</strain>
    </source>
</reference>
<organism evidence="3 4">
    <name type="scientific">Parvularcula lutaonensis</name>
    <dbReference type="NCBI Taxonomy" id="491923"/>
    <lineage>
        <taxon>Bacteria</taxon>
        <taxon>Pseudomonadati</taxon>
        <taxon>Pseudomonadota</taxon>
        <taxon>Alphaproteobacteria</taxon>
        <taxon>Parvularculales</taxon>
        <taxon>Parvularculaceae</taxon>
        <taxon>Parvularcula</taxon>
    </lineage>
</organism>
<dbReference type="InterPro" id="IPR001296">
    <property type="entry name" value="Glyco_trans_1"/>
</dbReference>
<proteinExistence type="predicted"/>
<keyword evidence="1" id="KW-0808">Transferase</keyword>